<keyword evidence="9" id="KW-0786">Thiamine pyrophosphate</keyword>
<dbReference type="GO" id="GO:0000287">
    <property type="term" value="F:magnesium ion binding"/>
    <property type="evidence" value="ECO:0007669"/>
    <property type="project" value="UniProtKB-ARBA"/>
</dbReference>
<dbReference type="SUPFAM" id="SSF52922">
    <property type="entry name" value="TK C-terminal domain-like"/>
    <property type="match status" value="1"/>
</dbReference>
<evidence type="ECO:0000256" key="2">
    <source>
        <dbReference type="ARBA" id="ARBA00001964"/>
    </source>
</evidence>
<comment type="cofactor">
    <cofactor evidence="1">
        <name>Mg(2+)</name>
        <dbReference type="ChEBI" id="CHEBI:18420"/>
    </cofactor>
</comment>
<reference evidence="13 14" key="1">
    <citation type="journal article" date="2020" name="Biotechnol. Biofuels">
        <title>New insights from the biogas microbiome by comprehensive genome-resolved metagenomics of nearly 1600 species originating from multiple anaerobic digesters.</title>
        <authorList>
            <person name="Campanaro S."/>
            <person name="Treu L."/>
            <person name="Rodriguez-R L.M."/>
            <person name="Kovalovszki A."/>
            <person name="Ziels R.M."/>
            <person name="Maus I."/>
            <person name="Zhu X."/>
            <person name="Kougias P.G."/>
            <person name="Basile A."/>
            <person name="Luo G."/>
            <person name="Schluter A."/>
            <person name="Konstantinidis K.T."/>
            <person name="Angelidaki I."/>
        </authorList>
    </citation>
    <scope>NUCLEOTIDE SEQUENCE [LARGE SCALE GENOMIC DNA]</scope>
    <source>
        <strain evidence="13">AS06rmzACSIP_235</strain>
    </source>
</reference>
<evidence type="ECO:0000256" key="5">
    <source>
        <dbReference type="ARBA" id="ARBA00013152"/>
    </source>
</evidence>
<dbReference type="InterPro" id="IPR020826">
    <property type="entry name" value="Transketolase_BS"/>
</dbReference>
<dbReference type="InterPro" id="IPR005475">
    <property type="entry name" value="Transketolase-like_Pyr-bd"/>
</dbReference>
<dbReference type="Gene3D" id="3.40.50.970">
    <property type="match status" value="1"/>
</dbReference>
<evidence type="ECO:0000256" key="7">
    <source>
        <dbReference type="ARBA" id="ARBA00022723"/>
    </source>
</evidence>
<name>A0A847HDC3_9CORY</name>
<dbReference type="GO" id="GO:0004802">
    <property type="term" value="F:transketolase activity"/>
    <property type="evidence" value="ECO:0007669"/>
    <property type="project" value="UniProtKB-EC"/>
</dbReference>
<dbReference type="Pfam" id="PF22613">
    <property type="entry name" value="Transketolase_C_1"/>
    <property type="match status" value="1"/>
</dbReference>
<feature type="non-terminal residue" evidence="13">
    <location>
        <position position="1"/>
    </location>
</feature>
<organism evidence="13 14">
    <name type="scientific">Corynebacterium marinum</name>
    <dbReference type="NCBI Taxonomy" id="349751"/>
    <lineage>
        <taxon>Bacteria</taxon>
        <taxon>Bacillati</taxon>
        <taxon>Actinomycetota</taxon>
        <taxon>Actinomycetes</taxon>
        <taxon>Mycobacteriales</taxon>
        <taxon>Corynebacteriaceae</taxon>
        <taxon>Corynebacterium</taxon>
    </lineage>
</organism>
<keyword evidence="6" id="KW-0808">Transferase</keyword>
<dbReference type="EMBL" id="JAAYYP010000285">
    <property type="protein sequence ID" value="NLF91284.1"/>
    <property type="molecule type" value="Genomic_DNA"/>
</dbReference>
<evidence type="ECO:0000256" key="4">
    <source>
        <dbReference type="ARBA" id="ARBA00011738"/>
    </source>
</evidence>
<proteinExistence type="inferred from homology"/>
<evidence type="ECO:0000256" key="1">
    <source>
        <dbReference type="ARBA" id="ARBA00001946"/>
    </source>
</evidence>
<protein>
    <recommendedName>
        <fullName evidence="5">transketolase</fullName>
        <ecNumber evidence="5">2.2.1.1</ecNumber>
    </recommendedName>
</protein>
<keyword evidence="7" id="KW-0479">Metal-binding</keyword>
<dbReference type="FunFam" id="3.40.50.920:FF:000003">
    <property type="entry name" value="Transketolase"/>
    <property type="match status" value="1"/>
</dbReference>
<evidence type="ECO:0000256" key="10">
    <source>
        <dbReference type="ARBA" id="ARBA00049473"/>
    </source>
</evidence>
<accession>A0A847HDC3</accession>
<evidence type="ECO:0000256" key="3">
    <source>
        <dbReference type="ARBA" id="ARBA00007131"/>
    </source>
</evidence>
<dbReference type="Gene3D" id="3.40.50.920">
    <property type="match status" value="1"/>
</dbReference>
<evidence type="ECO:0000256" key="6">
    <source>
        <dbReference type="ARBA" id="ARBA00022679"/>
    </source>
</evidence>
<comment type="caution">
    <text evidence="13">The sequence shown here is derived from an EMBL/GenBank/DDBJ whole genome shotgun (WGS) entry which is preliminary data.</text>
</comment>
<dbReference type="GO" id="GO:0006098">
    <property type="term" value="P:pentose-phosphate shunt"/>
    <property type="evidence" value="ECO:0007669"/>
    <property type="project" value="TreeGrafter"/>
</dbReference>
<dbReference type="InterPro" id="IPR029061">
    <property type="entry name" value="THDP-binding"/>
</dbReference>
<evidence type="ECO:0000313" key="14">
    <source>
        <dbReference type="Proteomes" id="UP000523614"/>
    </source>
</evidence>
<comment type="cofactor">
    <cofactor evidence="2">
        <name>thiamine diphosphate</name>
        <dbReference type="ChEBI" id="CHEBI:58937"/>
    </cofactor>
</comment>
<evidence type="ECO:0000256" key="9">
    <source>
        <dbReference type="ARBA" id="ARBA00023052"/>
    </source>
</evidence>
<dbReference type="PANTHER" id="PTHR43522:SF2">
    <property type="entry name" value="TRANSKETOLASE 1-RELATED"/>
    <property type="match status" value="1"/>
</dbReference>
<dbReference type="GO" id="GO:0005829">
    <property type="term" value="C:cytosol"/>
    <property type="evidence" value="ECO:0007669"/>
    <property type="project" value="TreeGrafter"/>
</dbReference>
<dbReference type="InterPro" id="IPR033247">
    <property type="entry name" value="Transketolase_fam"/>
</dbReference>
<dbReference type="InterPro" id="IPR009014">
    <property type="entry name" value="Transketo_C/PFOR_II"/>
</dbReference>
<evidence type="ECO:0000259" key="11">
    <source>
        <dbReference type="Pfam" id="PF02779"/>
    </source>
</evidence>
<dbReference type="PROSITE" id="PS00802">
    <property type="entry name" value="TRANSKETOLASE_2"/>
    <property type="match status" value="1"/>
</dbReference>
<dbReference type="InterPro" id="IPR055152">
    <property type="entry name" value="Transketolase-like_C_2"/>
</dbReference>
<comment type="catalytic activity">
    <reaction evidence="10">
        <text>D-sedoheptulose 7-phosphate + D-glyceraldehyde 3-phosphate = aldehydo-D-ribose 5-phosphate + D-xylulose 5-phosphate</text>
        <dbReference type="Rhea" id="RHEA:10508"/>
        <dbReference type="ChEBI" id="CHEBI:57483"/>
        <dbReference type="ChEBI" id="CHEBI:57737"/>
        <dbReference type="ChEBI" id="CHEBI:58273"/>
        <dbReference type="ChEBI" id="CHEBI:59776"/>
        <dbReference type="EC" id="2.2.1.1"/>
    </reaction>
</comment>
<comment type="similarity">
    <text evidence="3">Belongs to the transketolase family.</text>
</comment>
<dbReference type="Pfam" id="PF02779">
    <property type="entry name" value="Transket_pyr"/>
    <property type="match status" value="1"/>
</dbReference>
<dbReference type="SUPFAM" id="SSF52518">
    <property type="entry name" value="Thiamin diphosphate-binding fold (THDP-binding)"/>
    <property type="match status" value="1"/>
</dbReference>
<sequence length="203" mass="21375">GEDGPTHQPVETLAALRAIPGLSIIRPADANETAQAWAAALEYEESPKGLALTRQNVPVLEGTKEKAAEGVRRGAYVLVEGSKETPDVILMGTGSEVQLAVEAAKALEAEGVAARVVSMPCMEWFLEQDAAYRESVLPSAVAARVSVEAGIAMPWHQFTGTAGRNVSLEHFGASADYQRLFEEFGITAAAVADAARDSLAAVK</sequence>
<evidence type="ECO:0000256" key="8">
    <source>
        <dbReference type="ARBA" id="ARBA00022842"/>
    </source>
</evidence>
<dbReference type="AlphaFoldDB" id="A0A847HDC3"/>
<keyword evidence="8" id="KW-0460">Magnesium</keyword>
<comment type="subunit">
    <text evidence="4">Homodimer.</text>
</comment>
<gene>
    <name evidence="13" type="ORF">GX570_08075</name>
</gene>
<feature type="domain" description="Transketolase-like pyrimidine-binding" evidence="11">
    <location>
        <begin position="1"/>
        <end position="58"/>
    </location>
</feature>
<evidence type="ECO:0000313" key="13">
    <source>
        <dbReference type="EMBL" id="NLF91284.1"/>
    </source>
</evidence>
<evidence type="ECO:0000259" key="12">
    <source>
        <dbReference type="Pfam" id="PF22613"/>
    </source>
</evidence>
<feature type="domain" description="Transketolase-like C-terminal" evidence="12">
    <location>
        <begin position="74"/>
        <end position="187"/>
    </location>
</feature>
<dbReference type="PANTHER" id="PTHR43522">
    <property type="entry name" value="TRANSKETOLASE"/>
    <property type="match status" value="1"/>
</dbReference>
<dbReference type="Proteomes" id="UP000523614">
    <property type="component" value="Unassembled WGS sequence"/>
</dbReference>
<dbReference type="EC" id="2.2.1.1" evidence="5"/>